<dbReference type="EMBL" id="LT828648">
    <property type="protein sequence ID" value="SLM49996.1"/>
    <property type="molecule type" value="Genomic_DNA"/>
</dbReference>
<dbReference type="Proteomes" id="UP000192042">
    <property type="component" value="Chromosome I"/>
</dbReference>
<sequence>MRSAWRVIRQTTAFLSLSMGLLPAAWAEPVAPSVHWGAIAYPDQEQTLVAGMTFNRFTEFNGKGERFNAIQESAGLNFATVSWTERLKKFPGWSTNLTVGAGPTQANPTLYLQNDVTHQLFGNSSVPVTKEREATDFMVNGTLTRWAKLFGEREVGFMSLGFAAGSLYQEAFAQMGLRRLSLAEALEPVVGTSTFLRGFSQFVRFSGMGRYGQLFGGAAFRDATVAAQNYLGQVSMSIASYGDSDEMPPRWELEFAFTIDSGLFADPSGHSIERRLGSVALRFPYGFLETWNDGIGGTDSGPTFGFQIMIDLRRIYKQVTAP</sequence>
<evidence type="ECO:0000313" key="3">
    <source>
        <dbReference type="Proteomes" id="UP000192042"/>
    </source>
</evidence>
<dbReference type="KEGG" id="nja:NSJP_3829"/>
<feature type="signal peptide" evidence="1">
    <location>
        <begin position="1"/>
        <end position="27"/>
    </location>
</feature>
<feature type="chain" id="PRO_5010713380" evidence="1">
    <location>
        <begin position="28"/>
        <end position="322"/>
    </location>
</feature>
<keyword evidence="1" id="KW-0732">Signal</keyword>
<organism evidence="2 3">
    <name type="scientific">Nitrospira japonica</name>
    <dbReference type="NCBI Taxonomy" id="1325564"/>
    <lineage>
        <taxon>Bacteria</taxon>
        <taxon>Pseudomonadati</taxon>
        <taxon>Nitrospirota</taxon>
        <taxon>Nitrospiria</taxon>
        <taxon>Nitrospirales</taxon>
        <taxon>Nitrospiraceae</taxon>
        <taxon>Nitrospira</taxon>
    </lineage>
</organism>
<proteinExistence type="predicted"/>
<protein>
    <submittedName>
        <fullName evidence="2">Uncharacterized protein</fullName>
    </submittedName>
</protein>
<reference evidence="2 3" key="1">
    <citation type="submission" date="2017-03" db="EMBL/GenBank/DDBJ databases">
        <authorList>
            <person name="Afonso C.L."/>
            <person name="Miller P.J."/>
            <person name="Scott M.A."/>
            <person name="Spackman E."/>
            <person name="Goraichik I."/>
            <person name="Dimitrov K.M."/>
            <person name="Suarez D.L."/>
            <person name="Swayne D.E."/>
        </authorList>
    </citation>
    <scope>NUCLEOTIDE SEQUENCE [LARGE SCALE GENOMIC DNA]</scope>
    <source>
        <strain evidence="2">Genome sequencing of Nitrospira japonica strain NJ11</strain>
    </source>
</reference>
<accession>A0A1W1IAG4</accession>
<evidence type="ECO:0000256" key="1">
    <source>
        <dbReference type="SAM" id="SignalP"/>
    </source>
</evidence>
<name>A0A1W1IAG4_9BACT</name>
<dbReference type="AlphaFoldDB" id="A0A1W1IAG4"/>
<evidence type="ECO:0000313" key="2">
    <source>
        <dbReference type="EMBL" id="SLM49996.1"/>
    </source>
</evidence>
<gene>
    <name evidence="2" type="ORF">NSJP_3829</name>
</gene>
<keyword evidence="3" id="KW-1185">Reference proteome</keyword>